<accession>A0A0P7BVU5</accession>
<dbReference type="STRING" id="78410.A0A0P7BVU5"/>
<dbReference type="GO" id="GO:0016491">
    <property type="term" value="F:oxidoreductase activity"/>
    <property type="evidence" value="ECO:0007669"/>
    <property type="project" value="UniProtKB-KW"/>
</dbReference>
<dbReference type="SUPFAM" id="SSF51197">
    <property type="entry name" value="Clavaminate synthase-like"/>
    <property type="match status" value="1"/>
</dbReference>
<keyword evidence="4" id="KW-1185">Reference proteome</keyword>
<dbReference type="PANTHER" id="PTHR10696:SF49">
    <property type="entry name" value="TAUD_TFDA-LIKE DOMAIN-CONTAINING PROTEIN"/>
    <property type="match status" value="1"/>
</dbReference>
<evidence type="ECO:0000259" key="2">
    <source>
        <dbReference type="Pfam" id="PF02668"/>
    </source>
</evidence>
<evidence type="ECO:0000313" key="3">
    <source>
        <dbReference type="EMBL" id="KPM45634.1"/>
    </source>
</evidence>
<dbReference type="Pfam" id="PF02668">
    <property type="entry name" value="TauD"/>
    <property type="match status" value="1"/>
</dbReference>
<dbReference type="InterPro" id="IPR050411">
    <property type="entry name" value="AlphaKG_dependent_hydroxylases"/>
</dbReference>
<gene>
    <name evidence="3" type="ORF">AK830_g919</name>
</gene>
<dbReference type="OrthoDB" id="272271at2759"/>
<protein>
    <recommendedName>
        <fullName evidence="2">TauD/TfdA-like domain-containing protein</fullName>
    </recommendedName>
</protein>
<feature type="domain" description="TauD/TfdA-like" evidence="2">
    <location>
        <begin position="118"/>
        <end position="367"/>
    </location>
</feature>
<dbReference type="InterPro" id="IPR042098">
    <property type="entry name" value="TauD-like_sf"/>
</dbReference>
<keyword evidence="1" id="KW-0560">Oxidoreductase</keyword>
<dbReference type="Gene3D" id="3.60.130.10">
    <property type="entry name" value="Clavaminate synthase-like"/>
    <property type="match status" value="1"/>
</dbReference>
<name>A0A0P7BVU5_9HYPO</name>
<evidence type="ECO:0000313" key="4">
    <source>
        <dbReference type="Proteomes" id="UP000050424"/>
    </source>
</evidence>
<reference evidence="3 4" key="1">
    <citation type="submission" date="2015-09" db="EMBL/GenBank/DDBJ databases">
        <title>Draft genome of a European isolate of the apple canker pathogen Neonectria ditissima.</title>
        <authorList>
            <person name="Gomez-Cortecero A."/>
            <person name="Harrison R.J."/>
            <person name="Armitage A.D."/>
        </authorList>
    </citation>
    <scope>NUCLEOTIDE SEQUENCE [LARGE SCALE GENOMIC DNA]</scope>
    <source>
        <strain evidence="3 4">R09/05</strain>
    </source>
</reference>
<sequence length="421" mass="47089">MTAIAPTSARPYLPNGLRGKYLLQEPNFVHCQGTSADIDWVPNYEKYVKRTEARSGLPNVLKKVPNGWPEALDSPLVWTSDTFDKKDDMIFVLDEQQKQEVYDAVKQFKDSGLHVRDINRDNFPLPTLGSPLDDMSEDLHNGKGFVIIRGLDSPTFSGDYDTIAFLGLSAYVAPQHGRQDQDGSMIVHILDANNASVPKELRQSVYTNPFHSDVFCEVLALQTKNCAKSGGNSIIASAWTVYNELAATRPDIIHTLAAENWTFDTFGRVPAYHQRPLLFCEDGKVIMNFSRRILTGAPASPRTPGIPPITEAQAEALDAVHFTALKHQLTIPMQQGDIRFINNHTVLHGRDAFDDSDQAQRHLVRLWLRHPGKAWRMPAGLDMAWDRVYAELGDEGDENWPLNPVVSADRLMSRQKSCGQG</sequence>
<organism evidence="3 4">
    <name type="scientific">Neonectria ditissima</name>
    <dbReference type="NCBI Taxonomy" id="78410"/>
    <lineage>
        <taxon>Eukaryota</taxon>
        <taxon>Fungi</taxon>
        <taxon>Dikarya</taxon>
        <taxon>Ascomycota</taxon>
        <taxon>Pezizomycotina</taxon>
        <taxon>Sordariomycetes</taxon>
        <taxon>Hypocreomycetidae</taxon>
        <taxon>Hypocreales</taxon>
        <taxon>Nectriaceae</taxon>
        <taxon>Neonectria</taxon>
    </lineage>
</organism>
<dbReference type="Proteomes" id="UP000050424">
    <property type="component" value="Unassembled WGS sequence"/>
</dbReference>
<evidence type="ECO:0000256" key="1">
    <source>
        <dbReference type="ARBA" id="ARBA00023002"/>
    </source>
</evidence>
<dbReference type="InterPro" id="IPR003819">
    <property type="entry name" value="TauD/TfdA-like"/>
</dbReference>
<proteinExistence type="predicted"/>
<dbReference type="PANTHER" id="PTHR10696">
    <property type="entry name" value="GAMMA-BUTYROBETAINE HYDROXYLASE-RELATED"/>
    <property type="match status" value="1"/>
</dbReference>
<comment type="caution">
    <text evidence="3">The sequence shown here is derived from an EMBL/GenBank/DDBJ whole genome shotgun (WGS) entry which is preliminary data.</text>
</comment>
<dbReference type="AlphaFoldDB" id="A0A0P7BVU5"/>
<dbReference type="EMBL" id="LKCW01000006">
    <property type="protein sequence ID" value="KPM45634.1"/>
    <property type="molecule type" value="Genomic_DNA"/>
</dbReference>